<dbReference type="OrthoDB" id="206201at2759"/>
<keyword evidence="4 6" id="KW-0378">Hydrolase</keyword>
<evidence type="ECO:0000259" key="10">
    <source>
        <dbReference type="Pfam" id="PF05922"/>
    </source>
</evidence>
<feature type="region of interest" description="Disordered" evidence="7">
    <location>
        <begin position="273"/>
        <end position="293"/>
    </location>
</feature>
<feature type="signal peptide" evidence="8">
    <location>
        <begin position="1"/>
        <end position="15"/>
    </location>
</feature>
<dbReference type="InterPro" id="IPR037045">
    <property type="entry name" value="S8pro/Inhibitor_I9_sf"/>
</dbReference>
<dbReference type="Proteomes" id="UP000078397">
    <property type="component" value="Unassembled WGS sequence"/>
</dbReference>
<evidence type="ECO:0000256" key="3">
    <source>
        <dbReference type="ARBA" id="ARBA00022729"/>
    </source>
</evidence>
<dbReference type="FunFam" id="3.40.50.200:FF:000014">
    <property type="entry name" value="Proteinase K"/>
    <property type="match status" value="1"/>
</dbReference>
<dbReference type="KEGG" id="pchm:VFPPC_15482"/>
<evidence type="ECO:0000313" key="11">
    <source>
        <dbReference type="EMBL" id="OAQ69770.1"/>
    </source>
</evidence>
<sequence length="389" mass="41087">MRVSTLLSLLPLVAASPAAKRSEPAPLYTRDVPAHMADKYIVKFKEGSIMSTIQNALKNVAGEPTHKFEHIFQGFSAKLDKNTVDLLRFLPDVDYIEQDGAGSSTGYVTQSGSTWGLSRISHRQKGNNEYVYDSSAGQGVCAYVTDSGVDENHPEFEGRAHQVKSFIQGSNIDDLGHGTHCAGTIGSKTYGVAKKVQIYGVKVLSAQDRFQYSDLIAAWDFITKDSPNRNCPNGVVISGSLGGGFSQALNDAANNMVSKGYFMALAAGNNNDDTARHSPGSASKACTVGGSDSSDRRYADSNYGPLVDIVGPAVQVLSTLPNNRTAYYTGTSMATPHIAGLAAYIASRDGVKASPSLCATIAQGATRGAITNQSPNTVNLIAFNGNPSG</sequence>
<dbReference type="STRING" id="1380566.A0A179FX55"/>
<dbReference type="EMBL" id="LSBJ02000002">
    <property type="protein sequence ID" value="OAQ69770.1"/>
    <property type="molecule type" value="Genomic_DNA"/>
</dbReference>
<dbReference type="CDD" id="cd04077">
    <property type="entry name" value="Peptidases_S8_PCSK9_ProteinaseK_like"/>
    <property type="match status" value="1"/>
</dbReference>
<comment type="caution">
    <text evidence="11">The sequence shown here is derived from an EMBL/GenBank/DDBJ whole genome shotgun (WGS) entry which is preliminary data.</text>
</comment>
<evidence type="ECO:0000256" key="4">
    <source>
        <dbReference type="ARBA" id="ARBA00022801"/>
    </source>
</evidence>
<dbReference type="InterPro" id="IPR010259">
    <property type="entry name" value="S8pro/Inhibitor_I9"/>
</dbReference>
<evidence type="ECO:0000256" key="2">
    <source>
        <dbReference type="ARBA" id="ARBA00022670"/>
    </source>
</evidence>
<dbReference type="InterPro" id="IPR036852">
    <property type="entry name" value="Peptidase_S8/S53_dom_sf"/>
</dbReference>
<dbReference type="InterPro" id="IPR050131">
    <property type="entry name" value="Peptidase_S8_subtilisin-like"/>
</dbReference>
<name>A0A179FX55_METCM</name>
<dbReference type="Gene3D" id="3.30.70.80">
    <property type="entry name" value="Peptidase S8 propeptide/proteinase inhibitor I9"/>
    <property type="match status" value="1"/>
</dbReference>
<evidence type="ECO:0000256" key="5">
    <source>
        <dbReference type="ARBA" id="ARBA00022825"/>
    </source>
</evidence>
<keyword evidence="5 6" id="KW-0720">Serine protease</keyword>
<organism evidence="11 12">
    <name type="scientific">Pochonia chlamydosporia 170</name>
    <dbReference type="NCBI Taxonomy" id="1380566"/>
    <lineage>
        <taxon>Eukaryota</taxon>
        <taxon>Fungi</taxon>
        <taxon>Dikarya</taxon>
        <taxon>Ascomycota</taxon>
        <taxon>Pezizomycotina</taxon>
        <taxon>Sordariomycetes</taxon>
        <taxon>Hypocreomycetidae</taxon>
        <taxon>Hypocreales</taxon>
        <taxon>Clavicipitaceae</taxon>
        <taxon>Pochonia</taxon>
    </lineage>
</organism>
<dbReference type="PANTHER" id="PTHR43806:SF58">
    <property type="entry name" value="ALKALINE PROTEASE 1-RELATED"/>
    <property type="match status" value="1"/>
</dbReference>
<evidence type="ECO:0000313" key="12">
    <source>
        <dbReference type="Proteomes" id="UP000078397"/>
    </source>
</evidence>
<dbReference type="InterPro" id="IPR034193">
    <property type="entry name" value="PCSK9_ProteinaseK-like"/>
</dbReference>
<feature type="chain" id="PRO_5011955417" evidence="8">
    <location>
        <begin position="16"/>
        <end position="389"/>
    </location>
</feature>
<feature type="active site" description="Charge relay system" evidence="6">
    <location>
        <position position="332"/>
    </location>
</feature>
<dbReference type="PANTHER" id="PTHR43806">
    <property type="entry name" value="PEPTIDASE S8"/>
    <property type="match status" value="1"/>
</dbReference>
<keyword evidence="2 6" id="KW-0645">Protease</keyword>
<feature type="domain" description="Inhibitor I9" evidence="10">
    <location>
        <begin position="39"/>
        <end position="99"/>
    </location>
</feature>
<dbReference type="GO" id="GO:0004252">
    <property type="term" value="F:serine-type endopeptidase activity"/>
    <property type="evidence" value="ECO:0007669"/>
    <property type="project" value="UniProtKB-UniRule"/>
</dbReference>
<dbReference type="InterPro" id="IPR023828">
    <property type="entry name" value="Peptidase_S8_Ser-AS"/>
</dbReference>
<gene>
    <name evidence="11" type="ORF">VFPPC_15482</name>
</gene>
<dbReference type="InterPro" id="IPR015500">
    <property type="entry name" value="Peptidase_S8_subtilisin-rel"/>
</dbReference>
<evidence type="ECO:0000256" key="7">
    <source>
        <dbReference type="SAM" id="MobiDB-lite"/>
    </source>
</evidence>
<dbReference type="PROSITE" id="PS51892">
    <property type="entry name" value="SUBTILASE"/>
    <property type="match status" value="1"/>
</dbReference>
<dbReference type="PRINTS" id="PR00723">
    <property type="entry name" value="SUBTILISIN"/>
</dbReference>
<dbReference type="PROSITE" id="PS00138">
    <property type="entry name" value="SUBTILASE_SER"/>
    <property type="match status" value="1"/>
</dbReference>
<evidence type="ECO:0000256" key="1">
    <source>
        <dbReference type="ARBA" id="ARBA00011073"/>
    </source>
</evidence>
<keyword evidence="12" id="KW-1185">Reference proteome</keyword>
<dbReference type="GO" id="GO:0006508">
    <property type="term" value="P:proteolysis"/>
    <property type="evidence" value="ECO:0007669"/>
    <property type="project" value="UniProtKB-KW"/>
</dbReference>
<dbReference type="SUPFAM" id="SSF52743">
    <property type="entry name" value="Subtilisin-like"/>
    <property type="match status" value="1"/>
</dbReference>
<dbReference type="PROSITE" id="PS00137">
    <property type="entry name" value="SUBTILASE_HIS"/>
    <property type="match status" value="1"/>
</dbReference>
<dbReference type="InterPro" id="IPR022398">
    <property type="entry name" value="Peptidase_S8_His-AS"/>
</dbReference>
<proteinExistence type="inferred from homology"/>
<comment type="similarity">
    <text evidence="1 6">Belongs to the peptidase S8 family.</text>
</comment>
<evidence type="ECO:0000256" key="6">
    <source>
        <dbReference type="PROSITE-ProRule" id="PRU01240"/>
    </source>
</evidence>
<feature type="active site" description="Charge relay system" evidence="6">
    <location>
        <position position="177"/>
    </location>
</feature>
<dbReference type="GeneID" id="28857229"/>
<reference evidence="11 12" key="1">
    <citation type="journal article" date="2016" name="PLoS Pathog.">
        <title>Biosynthesis of antibiotic leucinostatins in bio-control fungus Purpureocillium lilacinum and their inhibition on phytophthora revealed by genome mining.</title>
        <authorList>
            <person name="Wang G."/>
            <person name="Liu Z."/>
            <person name="Lin R."/>
            <person name="Li E."/>
            <person name="Mao Z."/>
            <person name="Ling J."/>
            <person name="Yang Y."/>
            <person name="Yin W.B."/>
            <person name="Xie B."/>
        </authorList>
    </citation>
    <scope>NUCLEOTIDE SEQUENCE [LARGE SCALE GENOMIC DNA]</scope>
    <source>
        <strain evidence="11">170</strain>
    </source>
</reference>
<dbReference type="Gene3D" id="3.40.50.200">
    <property type="entry name" value="Peptidase S8/S53 domain"/>
    <property type="match status" value="1"/>
</dbReference>
<protein>
    <submittedName>
        <fullName evidence="11">Subtilisin-like serine protease</fullName>
    </submittedName>
</protein>
<dbReference type="RefSeq" id="XP_018146307.1">
    <property type="nucleotide sequence ID" value="XM_018293235.1"/>
</dbReference>
<dbReference type="Pfam" id="PF00082">
    <property type="entry name" value="Peptidase_S8"/>
    <property type="match status" value="1"/>
</dbReference>
<feature type="domain" description="Peptidase S8/S53" evidence="9">
    <location>
        <begin position="138"/>
        <end position="363"/>
    </location>
</feature>
<accession>A0A179FX55</accession>
<dbReference type="SUPFAM" id="SSF54897">
    <property type="entry name" value="Protease propeptides/inhibitors"/>
    <property type="match status" value="1"/>
</dbReference>
<evidence type="ECO:0000256" key="8">
    <source>
        <dbReference type="SAM" id="SignalP"/>
    </source>
</evidence>
<dbReference type="AlphaFoldDB" id="A0A179FX55"/>
<feature type="active site" description="Charge relay system" evidence="6">
    <location>
        <position position="146"/>
    </location>
</feature>
<dbReference type="InterPro" id="IPR000209">
    <property type="entry name" value="Peptidase_S8/S53_dom"/>
</dbReference>
<dbReference type="Pfam" id="PF05922">
    <property type="entry name" value="Inhibitor_I9"/>
    <property type="match status" value="1"/>
</dbReference>
<dbReference type="GO" id="GO:0005576">
    <property type="term" value="C:extracellular region"/>
    <property type="evidence" value="ECO:0007669"/>
    <property type="project" value="UniProtKB-ARBA"/>
</dbReference>
<evidence type="ECO:0000259" key="9">
    <source>
        <dbReference type="Pfam" id="PF00082"/>
    </source>
</evidence>
<keyword evidence="3 8" id="KW-0732">Signal</keyword>